<evidence type="ECO:0000256" key="5">
    <source>
        <dbReference type="ARBA" id="ARBA00019425"/>
    </source>
</evidence>
<evidence type="ECO:0000256" key="9">
    <source>
        <dbReference type="ARBA" id="ARBA00022692"/>
    </source>
</evidence>
<evidence type="ECO:0000256" key="13">
    <source>
        <dbReference type="ARBA" id="ARBA00023004"/>
    </source>
</evidence>
<organism evidence="17 18">
    <name type="scientific">Candidatus Ignatzschineria merdigallinarum</name>
    <dbReference type="NCBI Taxonomy" id="2838621"/>
    <lineage>
        <taxon>Bacteria</taxon>
        <taxon>Pseudomonadati</taxon>
        <taxon>Pseudomonadota</taxon>
        <taxon>Gammaproteobacteria</taxon>
        <taxon>Cardiobacteriales</taxon>
        <taxon>Ignatzschineriaceae</taxon>
        <taxon>Ignatzschineria</taxon>
    </lineage>
</organism>
<feature type="transmembrane region" description="Helical" evidence="16">
    <location>
        <begin position="69"/>
        <end position="88"/>
    </location>
</feature>
<evidence type="ECO:0000256" key="3">
    <source>
        <dbReference type="ARBA" id="ARBA00004141"/>
    </source>
</evidence>
<evidence type="ECO:0000256" key="14">
    <source>
        <dbReference type="ARBA" id="ARBA00023136"/>
    </source>
</evidence>
<dbReference type="Pfam" id="PF01127">
    <property type="entry name" value="Sdh_cyt"/>
    <property type="match status" value="1"/>
</dbReference>
<comment type="cofactor">
    <cofactor evidence="1">
        <name>heme</name>
        <dbReference type="ChEBI" id="CHEBI:30413"/>
    </cofactor>
</comment>
<keyword evidence="10" id="KW-0479">Metal-binding</keyword>
<dbReference type="NCBIfam" id="TIGR02968">
    <property type="entry name" value="succ_dehyd_anc"/>
    <property type="match status" value="1"/>
</dbReference>
<dbReference type="GO" id="GO:0046872">
    <property type="term" value="F:metal ion binding"/>
    <property type="evidence" value="ECO:0007669"/>
    <property type="project" value="UniProtKB-KW"/>
</dbReference>
<evidence type="ECO:0000256" key="10">
    <source>
        <dbReference type="ARBA" id="ARBA00022723"/>
    </source>
</evidence>
<dbReference type="EMBL" id="DXHP01000203">
    <property type="protein sequence ID" value="HIW07526.1"/>
    <property type="molecule type" value="Genomic_DNA"/>
</dbReference>
<evidence type="ECO:0000313" key="17">
    <source>
        <dbReference type="EMBL" id="HIW07526.1"/>
    </source>
</evidence>
<evidence type="ECO:0000313" key="18">
    <source>
        <dbReference type="Proteomes" id="UP000823934"/>
    </source>
</evidence>
<dbReference type="GO" id="GO:0016020">
    <property type="term" value="C:membrane"/>
    <property type="evidence" value="ECO:0007669"/>
    <property type="project" value="UniProtKB-SubCell"/>
</dbReference>
<dbReference type="Gene3D" id="1.20.1300.10">
    <property type="entry name" value="Fumarate reductase/succinate dehydrogenase, transmembrane subunit"/>
    <property type="match status" value="1"/>
</dbReference>
<reference evidence="17" key="1">
    <citation type="journal article" date="2021" name="PeerJ">
        <title>Extensive microbial diversity within the chicken gut microbiome revealed by metagenomics and culture.</title>
        <authorList>
            <person name="Gilroy R."/>
            <person name="Ravi A."/>
            <person name="Getino M."/>
            <person name="Pursley I."/>
            <person name="Horton D.L."/>
            <person name="Alikhan N.F."/>
            <person name="Baker D."/>
            <person name="Gharbi K."/>
            <person name="Hall N."/>
            <person name="Watson M."/>
            <person name="Adriaenssens E.M."/>
            <person name="Foster-Nyarko E."/>
            <person name="Jarju S."/>
            <person name="Secka A."/>
            <person name="Antonio M."/>
            <person name="Oren A."/>
            <person name="Chaudhuri R.R."/>
            <person name="La Ragione R."/>
            <person name="Hildebrand F."/>
            <person name="Pallen M.J."/>
        </authorList>
    </citation>
    <scope>NUCLEOTIDE SEQUENCE</scope>
    <source>
        <strain evidence="17">CHK160-9182</strain>
    </source>
</reference>
<name>A0A9D1Q8R8_9GAMM</name>
<reference evidence="17" key="2">
    <citation type="submission" date="2021-04" db="EMBL/GenBank/DDBJ databases">
        <authorList>
            <person name="Gilroy R."/>
        </authorList>
    </citation>
    <scope>NUCLEOTIDE SEQUENCE</scope>
    <source>
        <strain evidence="17">CHK160-9182</strain>
    </source>
</reference>
<keyword evidence="6" id="KW-0813">Transport</keyword>
<dbReference type="CDD" id="cd03495">
    <property type="entry name" value="SQR_TypeC_SdhD_like"/>
    <property type="match status" value="1"/>
</dbReference>
<proteinExistence type="predicted"/>
<keyword evidence="9 16" id="KW-0812">Transmembrane</keyword>
<comment type="caution">
    <text evidence="17">The sequence shown here is derived from an EMBL/GenBank/DDBJ whole genome shotgun (WGS) entry which is preliminary data.</text>
</comment>
<evidence type="ECO:0000256" key="1">
    <source>
        <dbReference type="ARBA" id="ARBA00001971"/>
    </source>
</evidence>
<keyword evidence="8" id="KW-0349">Heme</keyword>
<dbReference type="InterPro" id="IPR034804">
    <property type="entry name" value="SQR/QFR_C/D"/>
</dbReference>
<keyword evidence="7" id="KW-0816">Tricarboxylic acid cycle</keyword>
<gene>
    <name evidence="17" type="primary">sdhD</name>
    <name evidence="17" type="ORF">H9889_09425</name>
</gene>
<dbReference type="Proteomes" id="UP000823934">
    <property type="component" value="Unassembled WGS sequence"/>
</dbReference>
<evidence type="ECO:0000256" key="15">
    <source>
        <dbReference type="SAM" id="MobiDB-lite"/>
    </source>
</evidence>
<evidence type="ECO:0000256" key="12">
    <source>
        <dbReference type="ARBA" id="ARBA00022989"/>
    </source>
</evidence>
<keyword evidence="13" id="KW-0408">Iron</keyword>
<accession>A0A9D1Q8R8</accession>
<feature type="transmembrane region" description="Helical" evidence="16">
    <location>
        <begin position="100"/>
        <end position="121"/>
    </location>
</feature>
<evidence type="ECO:0000256" key="8">
    <source>
        <dbReference type="ARBA" id="ARBA00022617"/>
    </source>
</evidence>
<comment type="function">
    <text evidence="2">Membrane-anchoring subunit of succinate dehydrogenase (SDH).</text>
</comment>
<keyword evidence="14 16" id="KW-0472">Membrane</keyword>
<comment type="subcellular location">
    <subcellularLocation>
        <location evidence="3">Membrane</location>
        <topology evidence="3">Multi-pass membrane protein</topology>
    </subcellularLocation>
</comment>
<feature type="region of interest" description="Disordered" evidence="15">
    <location>
        <begin position="1"/>
        <end position="20"/>
    </location>
</feature>
<sequence length="135" mass="14741">MKRYQSPLGRVKGLGSTHSGSRSWLAQKVSAVVLAVLFLWFAFSFAMLYGKSFDEVVLWVGSPLNTVLLITFVVAAIYHAILGLQVVIEDYVSKTCQRIVLLSAMKVILTIIGLGIVWAIARVGFLVSTFAAMMG</sequence>
<dbReference type="AlphaFoldDB" id="A0A9D1Q8R8"/>
<evidence type="ECO:0000256" key="6">
    <source>
        <dbReference type="ARBA" id="ARBA00022448"/>
    </source>
</evidence>
<evidence type="ECO:0000256" key="16">
    <source>
        <dbReference type="SAM" id="Phobius"/>
    </source>
</evidence>
<dbReference type="InterPro" id="IPR014312">
    <property type="entry name" value="Succ_DH_anchor"/>
</dbReference>
<evidence type="ECO:0000256" key="2">
    <source>
        <dbReference type="ARBA" id="ARBA00004050"/>
    </source>
</evidence>
<keyword evidence="11" id="KW-0249">Electron transport</keyword>
<dbReference type="InterPro" id="IPR000701">
    <property type="entry name" value="SuccDH_FuR_B_TM-su"/>
</dbReference>
<evidence type="ECO:0000256" key="7">
    <source>
        <dbReference type="ARBA" id="ARBA00022532"/>
    </source>
</evidence>
<protein>
    <recommendedName>
        <fullName evidence="5">Succinate dehydrogenase hydrophobic membrane anchor subunit</fullName>
    </recommendedName>
</protein>
<comment type="pathway">
    <text evidence="4">Carbohydrate metabolism; tricarboxylic acid cycle.</text>
</comment>
<feature type="transmembrane region" description="Helical" evidence="16">
    <location>
        <begin position="29"/>
        <end position="49"/>
    </location>
</feature>
<evidence type="ECO:0000256" key="11">
    <source>
        <dbReference type="ARBA" id="ARBA00022982"/>
    </source>
</evidence>
<dbReference type="GO" id="GO:0006099">
    <property type="term" value="P:tricarboxylic acid cycle"/>
    <property type="evidence" value="ECO:0007669"/>
    <property type="project" value="UniProtKB-KW"/>
</dbReference>
<dbReference type="SUPFAM" id="SSF81343">
    <property type="entry name" value="Fumarate reductase respiratory complex transmembrane subunits"/>
    <property type="match status" value="1"/>
</dbReference>
<keyword evidence="12 16" id="KW-1133">Transmembrane helix</keyword>
<evidence type="ECO:0000256" key="4">
    <source>
        <dbReference type="ARBA" id="ARBA00005163"/>
    </source>
</evidence>
<dbReference type="GO" id="GO:0020037">
    <property type="term" value="F:heme binding"/>
    <property type="evidence" value="ECO:0007669"/>
    <property type="project" value="InterPro"/>
</dbReference>